<accession>X6P8S0</accession>
<dbReference type="Proteomes" id="UP000023152">
    <property type="component" value="Unassembled WGS sequence"/>
</dbReference>
<feature type="transmembrane region" description="Helical" evidence="1">
    <location>
        <begin position="12"/>
        <end position="30"/>
    </location>
</feature>
<protein>
    <submittedName>
        <fullName evidence="2">Uncharacterized protein</fullName>
    </submittedName>
</protein>
<proteinExistence type="predicted"/>
<dbReference type="EMBL" id="ASPP01002156">
    <property type="protein sequence ID" value="ETO34910.1"/>
    <property type="molecule type" value="Genomic_DNA"/>
</dbReference>
<sequence length="149" mass="17482">MINSLPSFCKLICNFLNIAKVYVICLLFIWRAKEKTKQMSLLCKTRPLTVKRKVKLNNVIRSYFLIDVLSLFAERINKKQVLFMFEKMTALANKNNKASLRNSHIYQNLFAIFPFQQNDKSKSYPLKKNNSIVIISLKRITTNDANRCR</sequence>
<keyword evidence="1" id="KW-1133">Transmembrane helix</keyword>
<gene>
    <name evidence="2" type="ORF">RFI_02176</name>
</gene>
<organism evidence="2 3">
    <name type="scientific">Reticulomyxa filosa</name>
    <dbReference type="NCBI Taxonomy" id="46433"/>
    <lineage>
        <taxon>Eukaryota</taxon>
        <taxon>Sar</taxon>
        <taxon>Rhizaria</taxon>
        <taxon>Retaria</taxon>
        <taxon>Foraminifera</taxon>
        <taxon>Monothalamids</taxon>
        <taxon>Reticulomyxidae</taxon>
        <taxon>Reticulomyxa</taxon>
    </lineage>
</organism>
<keyword evidence="1" id="KW-0472">Membrane</keyword>
<evidence type="ECO:0000256" key="1">
    <source>
        <dbReference type="SAM" id="Phobius"/>
    </source>
</evidence>
<evidence type="ECO:0000313" key="2">
    <source>
        <dbReference type="EMBL" id="ETO34910.1"/>
    </source>
</evidence>
<dbReference type="AlphaFoldDB" id="X6P8S0"/>
<comment type="caution">
    <text evidence="2">The sequence shown here is derived from an EMBL/GenBank/DDBJ whole genome shotgun (WGS) entry which is preliminary data.</text>
</comment>
<keyword evidence="1" id="KW-0812">Transmembrane</keyword>
<evidence type="ECO:0000313" key="3">
    <source>
        <dbReference type="Proteomes" id="UP000023152"/>
    </source>
</evidence>
<reference evidence="2 3" key="1">
    <citation type="journal article" date="2013" name="Curr. Biol.">
        <title>The Genome of the Foraminiferan Reticulomyxa filosa.</title>
        <authorList>
            <person name="Glockner G."/>
            <person name="Hulsmann N."/>
            <person name="Schleicher M."/>
            <person name="Noegel A.A."/>
            <person name="Eichinger L."/>
            <person name="Gallinger C."/>
            <person name="Pawlowski J."/>
            <person name="Sierra R."/>
            <person name="Euteneuer U."/>
            <person name="Pillet L."/>
            <person name="Moustafa A."/>
            <person name="Platzer M."/>
            <person name="Groth M."/>
            <person name="Szafranski K."/>
            <person name="Schliwa M."/>
        </authorList>
    </citation>
    <scope>NUCLEOTIDE SEQUENCE [LARGE SCALE GENOMIC DNA]</scope>
</reference>
<name>X6P8S0_RETFI</name>
<keyword evidence="3" id="KW-1185">Reference proteome</keyword>